<keyword evidence="2" id="KW-1185">Reference proteome</keyword>
<dbReference type="EMBL" id="CAUJNA010002380">
    <property type="protein sequence ID" value="CAJ1392671.1"/>
    <property type="molecule type" value="Genomic_DNA"/>
</dbReference>
<organism evidence="1 2">
    <name type="scientific">Effrenium voratum</name>
    <dbReference type="NCBI Taxonomy" id="2562239"/>
    <lineage>
        <taxon>Eukaryota</taxon>
        <taxon>Sar</taxon>
        <taxon>Alveolata</taxon>
        <taxon>Dinophyceae</taxon>
        <taxon>Suessiales</taxon>
        <taxon>Symbiodiniaceae</taxon>
        <taxon>Effrenium</taxon>
    </lineage>
</organism>
<name>A0AA36ISF8_9DINO</name>
<proteinExistence type="predicted"/>
<gene>
    <name evidence="1" type="ORF">EVOR1521_LOCUS17713</name>
</gene>
<dbReference type="Proteomes" id="UP001178507">
    <property type="component" value="Unassembled WGS sequence"/>
</dbReference>
<dbReference type="AlphaFoldDB" id="A0AA36ISF8"/>
<accession>A0AA36ISF8</accession>
<evidence type="ECO:0000313" key="2">
    <source>
        <dbReference type="Proteomes" id="UP001178507"/>
    </source>
</evidence>
<evidence type="ECO:0000313" key="1">
    <source>
        <dbReference type="EMBL" id="CAJ1392671.1"/>
    </source>
</evidence>
<comment type="caution">
    <text evidence="1">The sequence shown here is derived from an EMBL/GenBank/DDBJ whole genome shotgun (WGS) entry which is preliminary data.</text>
</comment>
<protein>
    <submittedName>
        <fullName evidence="1">Uncharacterized protein</fullName>
    </submittedName>
</protein>
<reference evidence="1" key="1">
    <citation type="submission" date="2023-08" db="EMBL/GenBank/DDBJ databases">
        <authorList>
            <person name="Chen Y."/>
            <person name="Shah S."/>
            <person name="Dougan E. K."/>
            <person name="Thang M."/>
            <person name="Chan C."/>
        </authorList>
    </citation>
    <scope>NUCLEOTIDE SEQUENCE</scope>
</reference>
<sequence length="359" mass="38811">MFAIFAEERAALTIWLRNAGKRAAAALEQAVAIASLSTETNFNSSAGLIEIRSGVFMRASEAVSEEKLKLKPGQSVEEYLQTLASLPKLAFDTNLGSFAMQRGELQVLPGWAVNCAELQELFQLDGVLASSVHRTEHRECLNLAGERCDLHRWTSDPRPWPVPVAARGARCSWLDDSVQAAGGFPAGLGATRLLDATERMAHLACELEGVEVVVVRDPPTVQIFESLSHARMVYKKLRWTSDACWCLSSFSLQEPWCSETGAWSLCSGQGGAPGSAVKQQSAPPGEETVVIVREMSQESPEQVGAKGGREALLPSALLKGLLPEGLLRAFRFWRGSDGILRAEEMESITTPAAQDSGGD</sequence>